<dbReference type="CDD" id="cd00054">
    <property type="entry name" value="EGF_CA"/>
    <property type="match status" value="1"/>
</dbReference>
<dbReference type="GO" id="GO:0007166">
    <property type="term" value="P:cell surface receptor signaling pathway"/>
    <property type="evidence" value="ECO:0007669"/>
    <property type="project" value="InterPro"/>
</dbReference>
<evidence type="ECO:0000256" key="8">
    <source>
        <dbReference type="ARBA" id="ARBA00022777"/>
    </source>
</evidence>
<dbReference type="Proteomes" id="UP001280121">
    <property type="component" value="Unassembled WGS sequence"/>
</dbReference>
<evidence type="ECO:0000256" key="1">
    <source>
        <dbReference type="ARBA" id="ARBA00004479"/>
    </source>
</evidence>
<feature type="domain" description="Protein kinase" evidence="18">
    <location>
        <begin position="389"/>
        <end position="548"/>
    </location>
</feature>
<dbReference type="Pfam" id="PF13947">
    <property type="entry name" value="GUB_WAK_bind"/>
    <property type="match status" value="1"/>
</dbReference>
<evidence type="ECO:0000256" key="5">
    <source>
        <dbReference type="ARBA" id="ARBA00022692"/>
    </source>
</evidence>
<dbReference type="GO" id="GO:0005524">
    <property type="term" value="F:ATP binding"/>
    <property type="evidence" value="ECO:0007669"/>
    <property type="project" value="UniProtKB-KW"/>
</dbReference>
<comment type="catalytic activity">
    <reaction evidence="15">
        <text>L-threonyl-[protein] + ATP = O-phospho-L-threonyl-[protein] + ADP + H(+)</text>
        <dbReference type="Rhea" id="RHEA:46608"/>
        <dbReference type="Rhea" id="RHEA-COMP:11060"/>
        <dbReference type="Rhea" id="RHEA-COMP:11605"/>
        <dbReference type="ChEBI" id="CHEBI:15378"/>
        <dbReference type="ChEBI" id="CHEBI:30013"/>
        <dbReference type="ChEBI" id="CHEBI:30616"/>
        <dbReference type="ChEBI" id="CHEBI:61977"/>
        <dbReference type="ChEBI" id="CHEBI:456216"/>
    </reaction>
</comment>
<dbReference type="Gene3D" id="1.10.510.10">
    <property type="entry name" value="Transferase(Phosphotransferase) domain 1"/>
    <property type="match status" value="1"/>
</dbReference>
<evidence type="ECO:0000256" key="3">
    <source>
        <dbReference type="ARBA" id="ARBA00022553"/>
    </source>
</evidence>
<evidence type="ECO:0000256" key="16">
    <source>
        <dbReference type="SAM" id="Phobius"/>
    </source>
</evidence>
<reference evidence="19" key="1">
    <citation type="journal article" date="2023" name="Plant J.">
        <title>Genome sequences and population genomics provide insights into the demographic history, inbreeding, and mutation load of two 'living fossil' tree species of Dipteronia.</title>
        <authorList>
            <person name="Feng Y."/>
            <person name="Comes H.P."/>
            <person name="Chen J."/>
            <person name="Zhu S."/>
            <person name="Lu R."/>
            <person name="Zhang X."/>
            <person name="Li P."/>
            <person name="Qiu J."/>
            <person name="Olsen K.M."/>
            <person name="Qiu Y."/>
        </authorList>
    </citation>
    <scope>NUCLEOTIDE SEQUENCE</scope>
    <source>
        <strain evidence="19">KIB01</strain>
    </source>
</reference>
<evidence type="ECO:0000256" key="17">
    <source>
        <dbReference type="SAM" id="SignalP"/>
    </source>
</evidence>
<evidence type="ECO:0000256" key="12">
    <source>
        <dbReference type="ARBA" id="ARBA00023157"/>
    </source>
</evidence>
<evidence type="ECO:0000256" key="14">
    <source>
        <dbReference type="ARBA" id="ARBA00047558"/>
    </source>
</evidence>
<evidence type="ECO:0000256" key="15">
    <source>
        <dbReference type="ARBA" id="ARBA00047951"/>
    </source>
</evidence>
<dbReference type="Pfam" id="PF07714">
    <property type="entry name" value="PK_Tyr_Ser-Thr"/>
    <property type="match status" value="1"/>
</dbReference>
<evidence type="ECO:0000256" key="7">
    <source>
        <dbReference type="ARBA" id="ARBA00022741"/>
    </source>
</evidence>
<proteinExistence type="predicted"/>
<keyword evidence="10 16" id="KW-1133">Transmembrane helix</keyword>
<evidence type="ECO:0000313" key="19">
    <source>
        <dbReference type="EMBL" id="KAK2662152.1"/>
    </source>
</evidence>
<accession>A0AAD9XMM9</accession>
<keyword evidence="2" id="KW-0723">Serine/threonine-protein kinase</keyword>
<gene>
    <name evidence="19" type="ORF">Ddye_000726</name>
</gene>
<keyword evidence="13" id="KW-0325">Glycoprotein</keyword>
<dbReference type="GO" id="GO:0005886">
    <property type="term" value="C:plasma membrane"/>
    <property type="evidence" value="ECO:0007669"/>
    <property type="project" value="TreeGrafter"/>
</dbReference>
<keyword evidence="11 16" id="KW-0472">Membrane</keyword>
<evidence type="ECO:0000256" key="4">
    <source>
        <dbReference type="ARBA" id="ARBA00022679"/>
    </source>
</evidence>
<dbReference type="InterPro" id="IPR000719">
    <property type="entry name" value="Prot_kinase_dom"/>
</dbReference>
<organism evidence="19 20">
    <name type="scientific">Dipteronia dyeriana</name>
    <dbReference type="NCBI Taxonomy" id="168575"/>
    <lineage>
        <taxon>Eukaryota</taxon>
        <taxon>Viridiplantae</taxon>
        <taxon>Streptophyta</taxon>
        <taxon>Embryophyta</taxon>
        <taxon>Tracheophyta</taxon>
        <taxon>Spermatophyta</taxon>
        <taxon>Magnoliopsida</taxon>
        <taxon>eudicotyledons</taxon>
        <taxon>Gunneridae</taxon>
        <taxon>Pentapetalae</taxon>
        <taxon>rosids</taxon>
        <taxon>malvids</taxon>
        <taxon>Sapindales</taxon>
        <taxon>Sapindaceae</taxon>
        <taxon>Hippocastanoideae</taxon>
        <taxon>Acereae</taxon>
        <taxon>Dipteronia</taxon>
    </lineage>
</organism>
<dbReference type="InterPro" id="IPR011009">
    <property type="entry name" value="Kinase-like_dom_sf"/>
</dbReference>
<evidence type="ECO:0000256" key="10">
    <source>
        <dbReference type="ARBA" id="ARBA00022989"/>
    </source>
</evidence>
<dbReference type="GO" id="GO:0004674">
    <property type="term" value="F:protein serine/threonine kinase activity"/>
    <property type="evidence" value="ECO:0007669"/>
    <property type="project" value="UniProtKB-KW"/>
</dbReference>
<dbReference type="GO" id="GO:0030247">
    <property type="term" value="F:polysaccharide binding"/>
    <property type="evidence" value="ECO:0007669"/>
    <property type="project" value="InterPro"/>
</dbReference>
<dbReference type="PROSITE" id="PS00108">
    <property type="entry name" value="PROTEIN_KINASE_ST"/>
    <property type="match status" value="1"/>
</dbReference>
<protein>
    <recommendedName>
        <fullName evidence="18">Protein kinase domain-containing protein</fullName>
    </recommendedName>
</protein>
<feature type="chain" id="PRO_5042034899" description="Protein kinase domain-containing protein" evidence="17">
    <location>
        <begin position="25"/>
        <end position="548"/>
    </location>
</feature>
<dbReference type="InterPro" id="IPR008271">
    <property type="entry name" value="Ser/Thr_kinase_AS"/>
</dbReference>
<keyword evidence="9" id="KW-0067">ATP-binding</keyword>
<keyword evidence="12" id="KW-1015">Disulfide bond</keyword>
<evidence type="ECO:0000256" key="13">
    <source>
        <dbReference type="ARBA" id="ARBA00023180"/>
    </source>
</evidence>
<dbReference type="PANTHER" id="PTHR27005:SF515">
    <property type="entry name" value="WALL-ASSOCIATED RECEPTOR KINASE-LIKE 10-RELATED"/>
    <property type="match status" value="1"/>
</dbReference>
<dbReference type="InterPro" id="IPR025287">
    <property type="entry name" value="WAK_GUB"/>
</dbReference>
<dbReference type="SMART" id="SM00220">
    <property type="entry name" value="S_TKc"/>
    <property type="match status" value="1"/>
</dbReference>
<comment type="subcellular location">
    <subcellularLocation>
        <location evidence="1">Membrane</location>
        <topology evidence="1">Single-pass type I membrane protein</topology>
    </subcellularLocation>
</comment>
<keyword evidence="3" id="KW-0597">Phosphoprotein</keyword>
<dbReference type="AlphaFoldDB" id="A0AAD9XMM9"/>
<name>A0AAD9XMM9_9ROSI</name>
<evidence type="ECO:0000256" key="2">
    <source>
        <dbReference type="ARBA" id="ARBA00022527"/>
    </source>
</evidence>
<keyword evidence="5 16" id="KW-0812">Transmembrane</keyword>
<dbReference type="FunFam" id="3.30.200.20:FF:000043">
    <property type="entry name" value="Wall-associated receptor kinase 2"/>
    <property type="match status" value="1"/>
</dbReference>
<keyword evidence="8" id="KW-0418">Kinase</keyword>
<evidence type="ECO:0000259" key="18">
    <source>
        <dbReference type="PROSITE" id="PS50011"/>
    </source>
</evidence>
<evidence type="ECO:0000256" key="6">
    <source>
        <dbReference type="ARBA" id="ARBA00022729"/>
    </source>
</evidence>
<dbReference type="Gene3D" id="3.30.200.20">
    <property type="entry name" value="Phosphorylase Kinase, domain 1"/>
    <property type="match status" value="1"/>
</dbReference>
<feature type="transmembrane region" description="Helical" evidence="16">
    <location>
        <begin position="314"/>
        <end position="339"/>
    </location>
</feature>
<dbReference type="InterPro" id="IPR045274">
    <property type="entry name" value="WAK-like"/>
</dbReference>
<dbReference type="PROSITE" id="PS01187">
    <property type="entry name" value="EGF_CA"/>
    <property type="match status" value="1"/>
</dbReference>
<dbReference type="EMBL" id="JANJYI010000001">
    <property type="protein sequence ID" value="KAK2662152.1"/>
    <property type="molecule type" value="Genomic_DNA"/>
</dbReference>
<dbReference type="SUPFAM" id="SSF56112">
    <property type="entry name" value="Protein kinase-like (PK-like)"/>
    <property type="match status" value="1"/>
</dbReference>
<comment type="catalytic activity">
    <reaction evidence="14">
        <text>L-seryl-[protein] + ATP = O-phospho-L-seryl-[protein] + ADP + H(+)</text>
        <dbReference type="Rhea" id="RHEA:17989"/>
        <dbReference type="Rhea" id="RHEA-COMP:9863"/>
        <dbReference type="Rhea" id="RHEA-COMP:11604"/>
        <dbReference type="ChEBI" id="CHEBI:15378"/>
        <dbReference type="ChEBI" id="CHEBI:29999"/>
        <dbReference type="ChEBI" id="CHEBI:30616"/>
        <dbReference type="ChEBI" id="CHEBI:83421"/>
        <dbReference type="ChEBI" id="CHEBI:456216"/>
    </reaction>
</comment>
<dbReference type="PANTHER" id="PTHR27005">
    <property type="entry name" value="WALL-ASSOCIATED RECEPTOR KINASE-LIKE 21"/>
    <property type="match status" value="1"/>
</dbReference>
<comment type="caution">
    <text evidence="19">The sequence shown here is derived from an EMBL/GenBank/DDBJ whole genome shotgun (WGS) entry which is preliminary data.</text>
</comment>
<dbReference type="InterPro" id="IPR018097">
    <property type="entry name" value="EGF_Ca-bd_CS"/>
</dbReference>
<feature type="signal peptide" evidence="17">
    <location>
        <begin position="1"/>
        <end position="24"/>
    </location>
</feature>
<keyword evidence="20" id="KW-1185">Reference proteome</keyword>
<keyword evidence="7" id="KW-0547">Nucleotide-binding</keyword>
<sequence length="548" mass="61487">MILAMLQFEIILLVLWQVLALAQAQPAGLSTNCTSKCGIVTIPFPFGIEEGCSMDSWLKVDCNHSKPYLGSINLELLNISLDGTMRINYPVYNICDQTTNSMHGLTLLKSTPFILSPLRNSFVGIGNCGNFSLLSNDDSVIAACSTSCNQNNDTTKLTCQEQVKSPLKGFFPTMSSSVRECPYSALVEQQWLQDNLKNPQDIKHRTHVPVILDWSIFTLTFDGFEKKQSNKTYELSSTCERSACSCFSTEFPTVRCKCLQGFQGNPYLLQGCQDTDECAENADICGPGKYCENFIGGYNCYSSPITIKKLKLDMIIIGLSTSFGSLFLVIGAWWLYILIKRRNKIKLKEKHFKQNGGLLLEQQLTTFDGSVDTCKLFNSKELDKATDHFNIDRILGQGGQGTVYKGMLADGRIVGVKKSKAVDKPKLQEFINEVVILSQINHRNVVKLLGCCLETEVPLLVYEFIQNGTLFHYLQEQNEDLPFTWDMRLRIAIEIAGALSYLHSAASIPIYHRDIKTSNILLDDKYRAKVADFGYSSNHKSTRDLWVL</sequence>
<dbReference type="GO" id="GO:0005509">
    <property type="term" value="F:calcium ion binding"/>
    <property type="evidence" value="ECO:0007669"/>
    <property type="project" value="InterPro"/>
</dbReference>
<dbReference type="InterPro" id="IPR001245">
    <property type="entry name" value="Ser-Thr/Tyr_kinase_cat_dom"/>
</dbReference>
<dbReference type="Gene3D" id="2.10.25.10">
    <property type="entry name" value="Laminin"/>
    <property type="match status" value="1"/>
</dbReference>
<evidence type="ECO:0000256" key="11">
    <source>
        <dbReference type="ARBA" id="ARBA00023136"/>
    </source>
</evidence>
<evidence type="ECO:0000313" key="20">
    <source>
        <dbReference type="Proteomes" id="UP001280121"/>
    </source>
</evidence>
<keyword evidence="4" id="KW-0808">Transferase</keyword>
<evidence type="ECO:0000256" key="9">
    <source>
        <dbReference type="ARBA" id="ARBA00022840"/>
    </source>
</evidence>
<dbReference type="PROSITE" id="PS50011">
    <property type="entry name" value="PROTEIN_KINASE_DOM"/>
    <property type="match status" value="1"/>
</dbReference>
<keyword evidence="6 17" id="KW-0732">Signal</keyword>